<evidence type="ECO:0000313" key="3">
    <source>
        <dbReference type="Proteomes" id="UP001626536"/>
    </source>
</evidence>
<keyword evidence="3" id="KW-1185">Reference proteome</keyword>
<name>A0ABZ0HQZ6_9HYPH</name>
<dbReference type="RefSeq" id="WP_407338637.1">
    <property type="nucleotide sequence ID" value="NZ_CP136862.1"/>
</dbReference>
<dbReference type="Proteomes" id="UP001626536">
    <property type="component" value="Chromosome"/>
</dbReference>
<accession>A0ABZ0HQZ6</accession>
<protein>
    <submittedName>
        <fullName evidence="2">Uncharacterized protein</fullName>
    </submittedName>
</protein>
<keyword evidence="1" id="KW-0732">Signal</keyword>
<sequence>MNILKTALLSAALLLSGAAFVSVAAAPEGNGHVDTASYAAPEGNGNFVIG</sequence>
<gene>
    <name evidence="2" type="ORF">RZS28_15505</name>
</gene>
<evidence type="ECO:0000313" key="2">
    <source>
        <dbReference type="EMBL" id="WOJ89195.1"/>
    </source>
</evidence>
<feature type="signal peptide" evidence="1">
    <location>
        <begin position="1"/>
        <end position="24"/>
    </location>
</feature>
<feature type="chain" id="PRO_5047313924" evidence="1">
    <location>
        <begin position="25"/>
        <end position="50"/>
    </location>
</feature>
<reference evidence="2 3" key="1">
    <citation type="submission" date="2023-10" db="EMBL/GenBank/DDBJ databases">
        <title>Novel methanotroph of the genus Methylocapsa from a subarctic wetland.</title>
        <authorList>
            <person name="Belova S.E."/>
            <person name="Oshkin I.Y."/>
            <person name="Miroshnikov K."/>
            <person name="Dedysh S.N."/>
        </authorList>
    </citation>
    <scope>NUCLEOTIDE SEQUENCE [LARGE SCALE GENOMIC DNA]</scope>
    <source>
        <strain evidence="2 3">RX1</strain>
    </source>
</reference>
<dbReference type="EMBL" id="CP136862">
    <property type="protein sequence ID" value="WOJ89195.1"/>
    <property type="molecule type" value="Genomic_DNA"/>
</dbReference>
<evidence type="ECO:0000256" key="1">
    <source>
        <dbReference type="SAM" id="SignalP"/>
    </source>
</evidence>
<organism evidence="2 3">
    <name type="scientific">Methylocapsa polymorpha</name>
    <dbReference type="NCBI Taxonomy" id="3080828"/>
    <lineage>
        <taxon>Bacteria</taxon>
        <taxon>Pseudomonadati</taxon>
        <taxon>Pseudomonadota</taxon>
        <taxon>Alphaproteobacteria</taxon>
        <taxon>Hyphomicrobiales</taxon>
        <taxon>Beijerinckiaceae</taxon>
        <taxon>Methylocapsa</taxon>
    </lineage>
</organism>
<proteinExistence type="predicted"/>